<dbReference type="Proteomes" id="UP000324479">
    <property type="component" value="Unassembled WGS sequence"/>
</dbReference>
<dbReference type="EMBL" id="VWOX01000009">
    <property type="protein sequence ID" value="KAA5541789.1"/>
    <property type="molecule type" value="Genomic_DNA"/>
</dbReference>
<name>A0A5M6D7G2_9BACT</name>
<proteinExistence type="predicted"/>
<organism evidence="3 4">
    <name type="scientific">Roseiconus nitratireducens</name>
    <dbReference type="NCBI Taxonomy" id="2605748"/>
    <lineage>
        <taxon>Bacteria</taxon>
        <taxon>Pseudomonadati</taxon>
        <taxon>Planctomycetota</taxon>
        <taxon>Planctomycetia</taxon>
        <taxon>Pirellulales</taxon>
        <taxon>Pirellulaceae</taxon>
        <taxon>Roseiconus</taxon>
    </lineage>
</organism>
<comment type="caution">
    <text evidence="3">The sequence shown here is derived from an EMBL/GenBank/DDBJ whole genome shotgun (WGS) entry which is preliminary data.</text>
</comment>
<evidence type="ECO:0000313" key="4">
    <source>
        <dbReference type="Proteomes" id="UP000324479"/>
    </source>
</evidence>
<evidence type="ECO:0000256" key="1">
    <source>
        <dbReference type="SAM" id="MobiDB-lite"/>
    </source>
</evidence>
<feature type="compositionally biased region" description="Acidic residues" evidence="1">
    <location>
        <begin position="172"/>
        <end position="191"/>
    </location>
</feature>
<dbReference type="RefSeq" id="WP_150077523.1">
    <property type="nucleotide sequence ID" value="NZ_VWOX01000009.1"/>
</dbReference>
<feature type="signal peptide" evidence="2">
    <location>
        <begin position="1"/>
        <end position="22"/>
    </location>
</feature>
<gene>
    <name evidence="3" type="ORF">FYK55_16395</name>
</gene>
<reference evidence="3 4" key="1">
    <citation type="submission" date="2019-08" db="EMBL/GenBank/DDBJ databases">
        <authorList>
            <person name="Dhanesh K."/>
            <person name="Kumar G."/>
            <person name="Sasikala C."/>
            <person name="Venkata Ramana C."/>
        </authorList>
    </citation>
    <scope>NUCLEOTIDE SEQUENCE [LARGE SCALE GENOMIC DNA]</scope>
    <source>
        <strain evidence="3 4">JC645</strain>
    </source>
</reference>
<evidence type="ECO:0000256" key="2">
    <source>
        <dbReference type="SAM" id="SignalP"/>
    </source>
</evidence>
<keyword evidence="2" id="KW-0732">Signal</keyword>
<feature type="region of interest" description="Disordered" evidence="1">
    <location>
        <begin position="154"/>
        <end position="199"/>
    </location>
</feature>
<feature type="chain" id="PRO_5024309987" evidence="2">
    <location>
        <begin position="23"/>
        <end position="216"/>
    </location>
</feature>
<dbReference type="AlphaFoldDB" id="A0A5M6D7G2"/>
<accession>A0A5M6D7G2</accession>
<protein>
    <submittedName>
        <fullName evidence="3">Uncharacterized protein</fullName>
    </submittedName>
</protein>
<keyword evidence="4" id="KW-1185">Reference proteome</keyword>
<evidence type="ECO:0000313" key="3">
    <source>
        <dbReference type="EMBL" id="KAA5541789.1"/>
    </source>
</evidence>
<sequence>MFRQSIAAMLFSLFLSAGAAWADPTPIVWWQMHDGSTGTTHAVVEHVYGDGHSEWSYWVKWETEFGSVYMEWPIPDAGDPNPDDSANGETAKPKDIAEQLAREFADMGGEAMIPNLWDSPVGKMLIQQGDGPIPIVDPWDSTLGTDYDGYDSIAGFDPNGGPIEDQILQGTPDEEDESEDDDESRSDDPAGDYEINIYPADPELVNPVPFWNEILR</sequence>